<evidence type="ECO:0000313" key="3">
    <source>
        <dbReference type="EMBL" id="MDC0721426.1"/>
    </source>
</evidence>
<proteinExistence type="predicted"/>
<comment type="caution">
    <text evidence="3">The sequence shown here is derived from an EMBL/GenBank/DDBJ whole genome shotgun (WGS) entry which is preliminary data.</text>
</comment>
<feature type="chain" id="PRO_5047216270" evidence="2">
    <location>
        <begin position="24"/>
        <end position="422"/>
    </location>
</feature>
<dbReference type="PROSITE" id="PS51257">
    <property type="entry name" value="PROKAR_LIPOPROTEIN"/>
    <property type="match status" value="1"/>
</dbReference>
<evidence type="ECO:0000256" key="1">
    <source>
        <dbReference type="SAM" id="MobiDB-lite"/>
    </source>
</evidence>
<dbReference type="Proteomes" id="UP001221686">
    <property type="component" value="Unassembled WGS sequence"/>
</dbReference>
<dbReference type="RefSeq" id="WP_272089929.1">
    <property type="nucleotide sequence ID" value="NZ_JAQNDL010000003.1"/>
</dbReference>
<organism evidence="3 4">
    <name type="scientific">Nannocystis bainbridge</name>
    <dbReference type="NCBI Taxonomy" id="2995303"/>
    <lineage>
        <taxon>Bacteria</taxon>
        <taxon>Pseudomonadati</taxon>
        <taxon>Myxococcota</taxon>
        <taxon>Polyangia</taxon>
        <taxon>Nannocystales</taxon>
        <taxon>Nannocystaceae</taxon>
        <taxon>Nannocystis</taxon>
    </lineage>
</organism>
<dbReference type="InterPro" id="IPR011047">
    <property type="entry name" value="Quinoprotein_ADH-like_sf"/>
</dbReference>
<feature type="compositionally biased region" description="Low complexity" evidence="1">
    <location>
        <begin position="22"/>
        <end position="86"/>
    </location>
</feature>
<dbReference type="EMBL" id="JAQNDL010000003">
    <property type="protein sequence ID" value="MDC0721426.1"/>
    <property type="molecule type" value="Genomic_DNA"/>
</dbReference>
<reference evidence="3 4" key="1">
    <citation type="submission" date="2022-11" db="EMBL/GenBank/DDBJ databases">
        <title>Minimal conservation of predation-associated metabolite biosynthetic gene clusters underscores biosynthetic potential of Myxococcota including descriptions for ten novel species: Archangium lansinium sp. nov., Myxococcus landrumus sp. nov., Nannocystis bai.</title>
        <authorList>
            <person name="Ahearne A."/>
            <person name="Stevens C."/>
            <person name="Dowd S."/>
        </authorList>
    </citation>
    <scope>NUCLEOTIDE SEQUENCE [LARGE SCALE GENOMIC DNA]</scope>
    <source>
        <strain evidence="3 4">BB15-2</strain>
    </source>
</reference>
<keyword evidence="4" id="KW-1185">Reference proteome</keyword>
<feature type="signal peptide" evidence="2">
    <location>
        <begin position="1"/>
        <end position="23"/>
    </location>
</feature>
<dbReference type="SUPFAM" id="SSF50998">
    <property type="entry name" value="Quinoprotein alcohol dehydrogenase-like"/>
    <property type="match status" value="1"/>
</dbReference>
<sequence>MTPRHVSIWGALTCLLAACGPGAPGHTASASSSGSGSAASSDATAPPSTGGPGPTAASASEPAVTDTDPGPDTAPTTTATSSADTGPSHDDTSDTDIPPQPGVPLDQFTCADARWRFVEPTLSSPANARVDSRGHLRLTSHWALLEFDETGALVGQIEVPPPWGWGGIDAADNFYVSFLDEGAARKGLRKLAVTGESLWQTDRGPAQANDFSGRVTVAPDGTTLIAGRNDTRAERYDPAGALVWDKTLADKRFDDPFAMNTAGVAAAIRYGVDGAVLALAPDASVLWERPFGSRGRAFADIDEGGVVVAASLSWPPHVIRLASDGAVLWDKTIELPMLADGHVSAVATNEVGAIALAIGATLHDTQVALALRLGPDGEVTALHACDPTSDGQGIALDEAGTIYLAGVVWAEDGEHLFAVALE</sequence>
<protein>
    <submittedName>
        <fullName evidence="3">PQQ-binding-like beta-propeller repeat protein</fullName>
    </submittedName>
</protein>
<name>A0ABT5E9I4_9BACT</name>
<keyword evidence="2" id="KW-0732">Signal</keyword>
<evidence type="ECO:0000256" key="2">
    <source>
        <dbReference type="SAM" id="SignalP"/>
    </source>
</evidence>
<accession>A0ABT5E9I4</accession>
<evidence type="ECO:0000313" key="4">
    <source>
        <dbReference type="Proteomes" id="UP001221686"/>
    </source>
</evidence>
<gene>
    <name evidence="3" type="ORF">POL25_31255</name>
</gene>
<feature type="region of interest" description="Disordered" evidence="1">
    <location>
        <begin position="22"/>
        <end position="106"/>
    </location>
</feature>